<name>A0ABP8U3U5_9ACTN</name>
<feature type="transmembrane region" description="Helical" evidence="1">
    <location>
        <begin position="17"/>
        <end position="39"/>
    </location>
</feature>
<evidence type="ECO:0000256" key="1">
    <source>
        <dbReference type="SAM" id="Phobius"/>
    </source>
</evidence>
<keyword evidence="1" id="KW-0812">Transmembrane</keyword>
<feature type="transmembrane region" description="Helical" evidence="1">
    <location>
        <begin position="92"/>
        <end position="114"/>
    </location>
</feature>
<proteinExistence type="predicted"/>
<dbReference type="EMBL" id="BAABHK010000001">
    <property type="protein sequence ID" value="GAA4621551.1"/>
    <property type="molecule type" value="Genomic_DNA"/>
</dbReference>
<comment type="caution">
    <text evidence="2">The sequence shown here is derived from an EMBL/GenBank/DDBJ whole genome shotgun (WGS) entry which is preliminary data.</text>
</comment>
<keyword evidence="1" id="KW-0472">Membrane</keyword>
<evidence type="ECO:0000313" key="3">
    <source>
        <dbReference type="Proteomes" id="UP001501442"/>
    </source>
</evidence>
<gene>
    <name evidence="2" type="ORF">GCM10023196_010240</name>
</gene>
<protein>
    <submittedName>
        <fullName evidence="2">Uncharacterized protein</fullName>
    </submittedName>
</protein>
<keyword evidence="1" id="KW-1133">Transmembrane helix</keyword>
<evidence type="ECO:0000313" key="2">
    <source>
        <dbReference type="EMBL" id="GAA4621551.1"/>
    </source>
</evidence>
<dbReference type="Proteomes" id="UP001501442">
    <property type="component" value="Unassembled WGS sequence"/>
</dbReference>
<accession>A0ABP8U3U5</accession>
<organism evidence="2 3">
    <name type="scientific">Actinoallomurus vinaceus</name>
    <dbReference type="NCBI Taxonomy" id="1080074"/>
    <lineage>
        <taxon>Bacteria</taxon>
        <taxon>Bacillati</taxon>
        <taxon>Actinomycetota</taxon>
        <taxon>Actinomycetes</taxon>
        <taxon>Streptosporangiales</taxon>
        <taxon>Thermomonosporaceae</taxon>
        <taxon>Actinoallomurus</taxon>
    </lineage>
</organism>
<reference evidence="3" key="1">
    <citation type="journal article" date="2019" name="Int. J. Syst. Evol. Microbiol.">
        <title>The Global Catalogue of Microorganisms (GCM) 10K type strain sequencing project: providing services to taxonomists for standard genome sequencing and annotation.</title>
        <authorList>
            <consortium name="The Broad Institute Genomics Platform"/>
            <consortium name="The Broad Institute Genome Sequencing Center for Infectious Disease"/>
            <person name="Wu L."/>
            <person name="Ma J."/>
        </authorList>
    </citation>
    <scope>NUCLEOTIDE SEQUENCE [LARGE SCALE GENOMIC DNA]</scope>
    <source>
        <strain evidence="3">JCM 17939</strain>
    </source>
</reference>
<sequence length="235" mass="24806">MSQQSTRRPRSVSVSRALWAVIVTWLGIPVLLVGLVFLVGGLMSVGHGPKCDGTPMKPGDVCTIRSGDSTMGGEVVSYDEMVKRHKSALPDALLMGLPSAGLAAVALLWALPALRADVRIPGRTRVTARPLIGPGQAPAVQRLMENFEQAGTLRLGELELSRDGASDPSGNLLPWSDDWELSGVRTGKKKEKHKVVIDAPGGRWLSAVVPNLPVAQALLKVLVQHHVGSPGSAGS</sequence>
<keyword evidence="3" id="KW-1185">Reference proteome</keyword>
<dbReference type="RefSeq" id="WP_345429423.1">
    <property type="nucleotide sequence ID" value="NZ_BAABHK010000001.1"/>
</dbReference>